<accession>A0ABQ9K9J3</accession>
<name>A0ABQ9K9J3_HEVBR</name>
<evidence type="ECO:0000313" key="1">
    <source>
        <dbReference type="EMBL" id="KAJ9128815.1"/>
    </source>
</evidence>
<dbReference type="PANTHER" id="PTHR37257:SF1">
    <property type="entry name" value="PROTEIN PLASTID TRANSCRIPTIONALLY ACTIVE 7"/>
    <property type="match status" value="1"/>
</dbReference>
<evidence type="ECO:0000313" key="2">
    <source>
        <dbReference type="Proteomes" id="UP001174677"/>
    </source>
</evidence>
<dbReference type="InterPro" id="IPR038958">
    <property type="entry name" value="PTAC7"/>
</dbReference>
<dbReference type="PANTHER" id="PTHR37257">
    <property type="entry name" value="PROTEIN PLASTID TRANSCRIPTIONALLY ACTIVE 7"/>
    <property type="match status" value="1"/>
</dbReference>
<evidence type="ECO:0008006" key="3">
    <source>
        <dbReference type="Google" id="ProtNLM"/>
    </source>
</evidence>
<keyword evidence="2" id="KW-1185">Reference proteome</keyword>
<protein>
    <recommendedName>
        <fullName evidence="3">Protein PLASTID TRANSCRIPTIONALLY ACTIVE 7</fullName>
    </recommendedName>
</protein>
<dbReference type="EMBL" id="JARPOI010000381">
    <property type="protein sequence ID" value="KAJ9128815.1"/>
    <property type="molecule type" value="Genomic_DNA"/>
</dbReference>
<organism evidence="1 2">
    <name type="scientific">Hevea brasiliensis</name>
    <name type="common">Para rubber tree</name>
    <name type="synonym">Siphonia brasiliensis</name>
    <dbReference type="NCBI Taxonomy" id="3981"/>
    <lineage>
        <taxon>Eukaryota</taxon>
        <taxon>Viridiplantae</taxon>
        <taxon>Streptophyta</taxon>
        <taxon>Embryophyta</taxon>
        <taxon>Tracheophyta</taxon>
        <taxon>Spermatophyta</taxon>
        <taxon>Magnoliopsida</taxon>
        <taxon>eudicotyledons</taxon>
        <taxon>Gunneridae</taxon>
        <taxon>Pentapetalae</taxon>
        <taxon>rosids</taxon>
        <taxon>fabids</taxon>
        <taxon>Malpighiales</taxon>
        <taxon>Euphorbiaceae</taxon>
        <taxon>Crotonoideae</taxon>
        <taxon>Micrandreae</taxon>
        <taxon>Hevea</taxon>
    </lineage>
</organism>
<sequence>MAISTPQFGFSSISNLSRSFPQSIFFPPKKSQVVMQRQSNGSGRRVWRGRKLMKKDDMLHYKLGRIPFLEEQVRKVREGGELLTMDIERLLLSEDNRFDFVNEVAAEAKEYIESNRDEYGGKKKAILHVLTNRMNDAGFYRKDAYEESDPFKPGPGYLKEEFT</sequence>
<dbReference type="Proteomes" id="UP001174677">
    <property type="component" value="Unassembled WGS sequence"/>
</dbReference>
<gene>
    <name evidence="1" type="ORF">P3X46_034449</name>
</gene>
<reference evidence="1 2" key="1">
    <citation type="journal article" date="2023" name="Plant Biotechnol. J.">
        <title>Chromosome-level wild Hevea brasiliensis genome provides new tools for genomic-assisted breeding and valuable loci to elevate rubber yield.</title>
        <authorList>
            <person name="Cheng H."/>
            <person name="Song X."/>
            <person name="Hu Y."/>
            <person name="Wu T."/>
            <person name="Yang Q."/>
            <person name="An Z."/>
            <person name="Feng S."/>
            <person name="Deng Z."/>
            <person name="Wu W."/>
            <person name="Zeng X."/>
            <person name="Tu M."/>
            <person name="Wang X."/>
            <person name="Huang H."/>
        </authorList>
    </citation>
    <scope>NUCLEOTIDE SEQUENCE [LARGE SCALE GENOMIC DNA]</scope>
    <source>
        <strain evidence="1">MT/VB/25A 57/8</strain>
    </source>
</reference>
<proteinExistence type="predicted"/>
<comment type="caution">
    <text evidence="1">The sequence shown here is derived from an EMBL/GenBank/DDBJ whole genome shotgun (WGS) entry which is preliminary data.</text>
</comment>